<evidence type="ECO:0000256" key="12">
    <source>
        <dbReference type="SAM" id="MobiDB-lite"/>
    </source>
</evidence>
<feature type="domain" description="G-protein coupled receptors family 3 profile" evidence="14">
    <location>
        <begin position="2464"/>
        <end position="2564"/>
    </location>
</feature>
<gene>
    <name evidence="15" type="primary">Casr_3</name>
    <name evidence="15" type="ORF">GTO96_0000753</name>
</gene>
<dbReference type="FunFam" id="3.40.50.2300:FF:000125">
    <property type="entry name" value="Vomeronasal 2, receptor 88"/>
    <property type="match status" value="2"/>
</dbReference>
<evidence type="ECO:0000259" key="14">
    <source>
        <dbReference type="PROSITE" id="PS50259"/>
    </source>
</evidence>
<evidence type="ECO:0000256" key="9">
    <source>
        <dbReference type="ARBA" id="ARBA00023170"/>
    </source>
</evidence>
<dbReference type="Gene3D" id="3.40.50.2300">
    <property type="match status" value="18"/>
</dbReference>
<evidence type="ECO:0000256" key="1">
    <source>
        <dbReference type="ARBA" id="ARBA00004651"/>
    </source>
</evidence>
<feature type="non-terminal residue" evidence="15">
    <location>
        <position position="4534"/>
    </location>
</feature>
<evidence type="ECO:0000256" key="10">
    <source>
        <dbReference type="ARBA" id="ARBA00023180"/>
    </source>
</evidence>
<evidence type="ECO:0000256" key="4">
    <source>
        <dbReference type="ARBA" id="ARBA00022692"/>
    </source>
</evidence>
<protein>
    <submittedName>
        <fullName evidence="15">CASR protein</fullName>
    </submittedName>
</protein>
<dbReference type="PANTHER" id="PTHR24061">
    <property type="entry name" value="CALCIUM-SENSING RECEPTOR-RELATED"/>
    <property type="match status" value="1"/>
</dbReference>
<dbReference type="Gene3D" id="2.10.50.30">
    <property type="entry name" value="GPCR, family 3, nine cysteines domain"/>
    <property type="match status" value="6"/>
</dbReference>
<evidence type="ECO:0000256" key="11">
    <source>
        <dbReference type="ARBA" id="ARBA00023224"/>
    </source>
</evidence>
<feature type="domain" description="G-protein coupled receptors family 3 profile" evidence="14">
    <location>
        <begin position="1953"/>
        <end position="2211"/>
    </location>
</feature>
<dbReference type="InterPro" id="IPR038550">
    <property type="entry name" value="GPCR_3_9-Cys_sf"/>
</dbReference>
<evidence type="ECO:0000256" key="13">
    <source>
        <dbReference type="SAM" id="Phobius"/>
    </source>
</evidence>
<dbReference type="FunFam" id="3.40.50.2300:FF:000752">
    <property type="entry name" value="Uncharacterized protein"/>
    <property type="match status" value="1"/>
</dbReference>
<evidence type="ECO:0000313" key="15">
    <source>
        <dbReference type="EMBL" id="KAG2462792.1"/>
    </source>
</evidence>
<evidence type="ECO:0000313" key="16">
    <source>
        <dbReference type="Proteomes" id="UP000886611"/>
    </source>
</evidence>
<evidence type="ECO:0000256" key="7">
    <source>
        <dbReference type="ARBA" id="ARBA00023040"/>
    </source>
</evidence>
<dbReference type="FunFam" id="3.40.50.2300:FF:000475">
    <property type="entry name" value="Olfactory receptor C family, g2"/>
    <property type="match status" value="4"/>
</dbReference>
<dbReference type="InterPro" id="IPR011500">
    <property type="entry name" value="GPCR_3_9-Cys_dom"/>
</dbReference>
<feature type="transmembrane region" description="Helical" evidence="13">
    <location>
        <begin position="2466"/>
        <end position="2489"/>
    </location>
</feature>
<dbReference type="FunFam" id="2.10.50.30:FF:000002">
    <property type="entry name" value="Vomeronasal 2 receptor, h1"/>
    <property type="match status" value="3"/>
</dbReference>
<feature type="transmembrane region" description="Helical" evidence="13">
    <location>
        <begin position="2179"/>
        <end position="2202"/>
    </location>
</feature>
<dbReference type="InterPro" id="IPR028082">
    <property type="entry name" value="Peripla_BP_I"/>
</dbReference>
<feature type="transmembrane region" description="Helical" evidence="13">
    <location>
        <begin position="1952"/>
        <end position="1978"/>
    </location>
</feature>
<dbReference type="Pfam" id="PF01094">
    <property type="entry name" value="ANF_receptor"/>
    <property type="match status" value="9"/>
</dbReference>
<keyword evidence="3" id="KW-1003">Cell membrane</keyword>
<evidence type="ECO:0000256" key="2">
    <source>
        <dbReference type="ARBA" id="ARBA00007242"/>
    </source>
</evidence>
<evidence type="ECO:0000256" key="3">
    <source>
        <dbReference type="ARBA" id="ARBA00022475"/>
    </source>
</evidence>
<feature type="compositionally biased region" description="Basic residues" evidence="12">
    <location>
        <begin position="4511"/>
        <end position="4534"/>
    </location>
</feature>
<dbReference type="PROSITE" id="PS00980">
    <property type="entry name" value="G_PROTEIN_RECEP_F3_2"/>
    <property type="match status" value="1"/>
</dbReference>
<keyword evidence="5" id="KW-0732">Signal</keyword>
<dbReference type="Pfam" id="PF00003">
    <property type="entry name" value="7tm_3"/>
    <property type="match status" value="2"/>
</dbReference>
<feature type="transmembrane region" description="Helical" evidence="13">
    <location>
        <begin position="2117"/>
        <end position="2135"/>
    </location>
</feature>
<dbReference type="EMBL" id="JAATIS010004040">
    <property type="protein sequence ID" value="KAG2462792.1"/>
    <property type="molecule type" value="Genomic_DNA"/>
</dbReference>
<organism evidence="15 16">
    <name type="scientific">Polypterus senegalus</name>
    <name type="common">Senegal bichir</name>
    <dbReference type="NCBI Taxonomy" id="55291"/>
    <lineage>
        <taxon>Eukaryota</taxon>
        <taxon>Metazoa</taxon>
        <taxon>Chordata</taxon>
        <taxon>Craniata</taxon>
        <taxon>Vertebrata</taxon>
        <taxon>Euteleostomi</taxon>
        <taxon>Actinopterygii</taxon>
        <taxon>Polypteriformes</taxon>
        <taxon>Polypteridae</taxon>
        <taxon>Polypterus</taxon>
    </lineage>
</organism>
<keyword evidence="6 13" id="KW-1133">Transmembrane helix</keyword>
<dbReference type="InterPro" id="IPR017979">
    <property type="entry name" value="GPCR_3_CS"/>
</dbReference>
<accession>A0A8X8BQG9</accession>
<dbReference type="InterPro" id="IPR000068">
    <property type="entry name" value="GPCR_3_Ca_sens_rcpt-rel"/>
</dbReference>
<evidence type="ECO:0000256" key="6">
    <source>
        <dbReference type="ARBA" id="ARBA00022989"/>
    </source>
</evidence>
<dbReference type="PANTHER" id="PTHR24061:SF418">
    <property type="entry name" value="C-FAMILY ODORANT RECEPTOR OLFCQ19-RELATED"/>
    <property type="match status" value="1"/>
</dbReference>
<comment type="subcellular location">
    <subcellularLocation>
        <location evidence="1">Cell membrane</location>
        <topology evidence="1">Multi-pass membrane protein</topology>
    </subcellularLocation>
</comment>
<sequence>MSTKRHFTIEKAEKHYEANDAYNHIHKYSYCGNKARHEPFDINVFQRAQVMAFAIEEINNDPALLPNVSLGYRLYDDCMNLQVSLRAALALIGGLGDVRADSDCKGRPPVVAIVGEPLSTHSIAVSRTVGVFSMPMISFCASCSCLSNKLEFPSFLRTAPSDAFQIKVMAEIIKHYRWTWVGTVGTDDDYGRYELRSLNQELESFGCIAFSEALNVNEKGKLLNVVKIIKQSSAKIIVVFLTKMDADVFITEIVRQNITGRQWIASDSWSPFPIFASNENFKSFGGTIGIIPRRGVIPGLETFLLQLRPDADPSHILYKQFWEAMFECKFSSNLSVLANSRMCTGSEDLGSTKTEYSDVSQLRGSYNVYTAVYAVAHALHSLMSCENGKGPFQNDSCADVATMQPWQLLHYLKKVNFITNTGDRVAFDENGDPVAVFDVINWQKNAEGKVISKTIGVFDESAALGHQLSLKEEDIFWNFEFGTIPESVCSKSCLPGTRKATRKGEPICCFDCVTCAEGEFTDEIDSVECQACPPDFWSSPKRNKCDPKDVEFLSYEDGMGITLTATALSGVCLDIAVFQRSQVFLFAIEEINKDQDLLPNITLGYRLYDNCMNLQVSLRAASTLIAGLDDTMTDSHCNGLPPVVAVVGEPVSTHSIAIARILGIFSIPQISYCASCPCLSNKLEFPSFFRTVPNDDFQVKAMAELVKYFGWTWVGVIGSNDDYGLYAIASFTQEVNKFGCIAFSETVNINEKKTVLQVVSVIKQSTAKIVVVFLLKMEVMELIKEIVHQNITGRQWIASEAWSSFAALASNEKFDYFGGTLGIAARRGELSGLEEFLFQIQPQLDPHNSLLPLFWEVMFGCKLYFSEAKSNLSSLGEGKICTGAEKIRDMKTEFSDVSQLRASYNVYKAVYAVAHALHDLMSCERGNGPFENNTCADITSFQPWQLLYYLRKVNFTNHLGERVTFDENGDALPAFDIVNWQRKADGTVVSKTVGVFDQLTMTYHQLSLQKDHIFWNFDSRTLLHYLKKVNFTTETGDRVTFDENGDPVAVFDVINWQKNAEGTVISKTIGVFDESAAMGNHLFLKEEDIFWNFKFGTMPESVCSKSCQPGTRKAARKGEPICCFDCVPCADGEISNQTGGTIPSDTVQVRGMTTLMKHFGWTWVGAVGADDDYGLNALLSFKEEVEKFGCVAFSETININDRTKIFHIINIIKQSSANIIVLFLTKMVVTVLMKEIVHQNITGRQWIASDPWSAYPVLASNENFASFGGTIGFLARRAEMPGFEQFLLQTKPSLDPNNNLLAQFWEALFRCKFSTNDSKTNASVVEERVCTGSEDIKSTKTEYTDVSQIRASFNVYKAVYAIAHALHKLASCENGKGPFGNNTCAYTSSVQPWQKGDIMLGGIFAVHFRSVAPDLSYRFQPEQWKCESFDIAVFQRSQIMVFAIEEINNDETLLPNVTLGYRLYDNCINVQVAMRAAVTLIGGFEEVTNYSCEGAPHVVAIVGDPVSTNSIAISRLLGLFGMPLVSFCSTCACLSNKLEFPTFFRTIPSDAFLVKVMAEIIKHYGWTWVGIIASDDEYGLFSLKSLGEEVKKFGCIAFSEALNVNNKEKMSHLIQIIRHSTAKVIVAFLQKMDAAVLVDEVAHQNITGRQWIASDSWSPFPTFANNEKFASFGGTIGVAARRGVIPGLEKFLLQIQANSDPENNLKKLFWETMFECKFVQVNTFAVNISTLESKKDCKGTEDMRNTKTAYSDDSDLRASYNVYKAVYSLAYALHNLMSCEIGKGPFENHTCADIRSVQPWQLLYYLKKVNFTTRHGERVSFDKNGDALAVFDIVNWQRAADGTMFSKTVGVFDESAPATKELSLKEEDIFWNFESGKVPESVCSKSCPPGTRKATRKGEPICCFDCIPCTDGEISYQVDSTECVKCSPEFWSNDKRDQCEPKEVEFLSYEDAMGITLSTTAISGVCLSVGVLAIFFRYRHTPVVRANNSELSFLLLVSLTLCFLCSLCFIGQPSNLTCMLRHVVFGISFVLCISCILVKTIVVIAAFKATLPGNNMMKWFGVSQQRGTVFFFTLIQSLICIIWLTTSPPVPIKNTKYQNIKIIFECDIGSQTGFSCLLAYIGLLACVSFLLAFLARNLPDTFNEAKFITFSMLIFCAVWITFIPAYISSPGKYTVAVEIFAILASSFGLLFAIFAPKCYIILLKPNQNTKKALMGRFDTAVFQRSQIMLYAIEEINKDQGLLPNVTLGYRVYDNCINLQVAMRAAATLIGGMDEISDYDCEGLPHVVAVVGDPVSTHSIAISRTLGLFGMPLLLHYLKKVNFTNNQGERVAFDVNGDALAIFDIVNWQRSADGTVFSKTIGIFDESALSGQELSLNEENIFWNFKPQKVPTSVCSQSCQPGTRKASRKGEPLCCFDCVPCADGEISSENDSFSCLQCPPDFWSNPNKTECVPKEIEYLSYQDEMGIVLTIISLSGAFFSLAALGVFIYYRNTPVVKANNSGVSFLLLVSLTLCFLCALCFIGEPSELTCMSRHVMFGLSFVLSVSCILVKTIVVVMAFKATMPGGNVVKCLDSAVFRRMQTMIFAIREINRNPNILPNVTLGYRVYDNCLNLQLSLRAAITLIGGQDDKSPDDTCIGLPPVVAIVGDPLSTHSIAISRVLATFRMPLVSYCATCSCLSNKLEFPSFFRTIPSDVFLVKAMMEVIKYFQWTWIGIIITDDDYGENTLKNLNEKFKDFGCLSFTQILKINEISRIPETVKIVKKSTARVIAAFLPKFHMTALIEEVVKQNVRGKQWLASESWSVFPDLASGKNFAFFGGTIGIATRKRDIPGLQDFLLQVLHYLKEVNFTTVTGERVFFDEYGDDIAVFDIVNWQLDSNGVVKCAVIGEYDGTDAATQELSINESNIFWNFPSQTIPESACSKSCPSGSRKSLRRGESLCCFDCVPCADGEISNETAFALKDPSCKIQEKFDLNGLYKKGDIMLGGIFEISYKAVPPEVTFTSKPEPWKCDSLDFSVFQWVQTMVFAIEQINHDQSLLPNVTLGYRIYDNCVKLPVALKAASALIGGLDDTITDNTCKGTPPVLAIVGDPVSTHAIAISRILSLFRIPLVSYYASCSCLSNKHEFPSFFRTIPSDAFQVKAMIRIIRHYGWTWVGGIATDDDYGQYAIRNFIEDFKNFGCVSFIETIPTVNQKTKIIQIVNTIKQSTAKVIVIFSSIADVTALVKETVRQNITGRQWIASEGWSTSSVLASKENFGQFDGTIGIAIRKGNILGLKDFLLEIHPKYDTSNNLVIQFWERLFGCKFENSSILTNNVLCNGTELISGTFSGYTDVSELRAAYNVYKAVYAIAHALHSLALCKNGQGPFGNSTCADIANVQPWQLLHYLKKVNFTNNLGERVAFDENGDALAIYDIVNWQRKEDGTVHIKTIGIFDAANVGNELSLNEADMFWNPVFGMWAQTMAFTIEEINRDQSLLPNITLGYRLYDNCMRLQVALRAATALVSDAGLNIAKNHCDGLPPVVAIVGDPLSTHSIAISRMLGLFRMPMVSFYATCSCLSNKQDHPSFFRTVPSDAFQVRAMVEIIKHYGWSWVGVVVSDDEYGQYALKNFIEEMKHIGCISFAETIPKSNIKLTVSQIVNRIKQSTSTVIVVFSSRADATSLVKEAVQQNVTGKQWIASEAWSTATALATVEHFASFGGTIGIAIRKGVIPGLEKFLLKIQPDLLPDNNLGLRFWETMFGCTFQDSTMTKNASAIFQSGKACTGLENITETKTAYSDVSESRASYNVYKAVYALAHALHNLIHCERGKGPFENNTCADIKSMQPWQLLHYLKKVSFTNPLNETVAFDDNGDALAIYDIVNWQREVDGSVTIKTIGIFDAAKKSGKEIELKEEDIFWNFHSGKCKESQQLITTLDKCQTLNEMSTLVSVHIYCIELSFDVSIFQRAQAMVFAIEEINRNETLLPNITLGYRLYDNCQKMPMALRAATALFAGESEAMEASDCYGSPPVLAIVGDPASTHSIAISRIVGLFRMPMVSYYATCSCLSNKQEFPSFFRTVPSDTFQIKAMIRILKHYKWTWVGALAGDDDYGQNAVKLFIEEVKTFGCISFTETIPKVITQSRLLQIVDRIKRSTAKVIVVLSSRVDFTPVAMEVVRQNITGRQWIASEAWATSVALATKENFACLGGTIGVAIRRGEIPGFQNFLLQLFHYLMKVNFSNHLGERIMFNENGDPPAIYDIMSWQMDEHGEVRVKTVGLFDESAGAGNDLMLKEDEIFWNFDFGMVPESMCSKSCRPGSRKATRKGEPVCCFDCVPCADGEISSGIRVQGSESAPYRSQWRSRQDTLASFAEDLNKIFLWVTNPEKTTESGITTASPKPETNESKMGKKKGKQSDNASGSAVGAMADAREELRRGLTSPEKPPGSNDPSKVRAGNDIKNPFIVSHLVPCMYLGDDHLEAPREKGDCPDDDGLLLSKPECLEVEFRMMAANRDTVANPVHSGKEELCILLFAPSSPKERTWSFRRGRGRRARHRSTHKKVRRVGK</sequence>
<feature type="transmembrane region" description="Helical" evidence="13">
    <location>
        <begin position="2024"/>
        <end position="2047"/>
    </location>
</feature>
<feature type="region of interest" description="Disordered" evidence="12">
    <location>
        <begin position="4358"/>
        <end position="4425"/>
    </location>
</feature>
<dbReference type="Proteomes" id="UP000886611">
    <property type="component" value="Unassembled WGS sequence"/>
</dbReference>
<feature type="transmembrane region" description="Helical" evidence="13">
    <location>
        <begin position="2068"/>
        <end position="2086"/>
    </location>
</feature>
<proteinExistence type="inferred from homology"/>
<dbReference type="InterPro" id="IPR001828">
    <property type="entry name" value="ANF_lig-bd_rcpt"/>
</dbReference>
<dbReference type="SUPFAM" id="SSF53822">
    <property type="entry name" value="Periplasmic binding protein-like I"/>
    <property type="match status" value="11"/>
</dbReference>
<dbReference type="GO" id="GO:0005886">
    <property type="term" value="C:plasma membrane"/>
    <property type="evidence" value="ECO:0007669"/>
    <property type="project" value="UniProtKB-SubCell"/>
</dbReference>
<comment type="similarity">
    <text evidence="2">Belongs to the G-protein coupled receptor 3 family.</text>
</comment>
<dbReference type="InterPro" id="IPR017978">
    <property type="entry name" value="GPCR_3_C"/>
</dbReference>
<dbReference type="PRINTS" id="PR00248">
    <property type="entry name" value="GPCRMGR"/>
</dbReference>
<evidence type="ECO:0000256" key="5">
    <source>
        <dbReference type="ARBA" id="ARBA00022729"/>
    </source>
</evidence>
<feature type="transmembrane region" description="Helical" evidence="13">
    <location>
        <begin position="2501"/>
        <end position="2522"/>
    </location>
</feature>
<dbReference type="CDD" id="cd15283">
    <property type="entry name" value="7tmC_V2R_pheromone"/>
    <property type="match status" value="1"/>
</dbReference>
<reference evidence="15 16" key="1">
    <citation type="journal article" date="2021" name="Cell">
        <title>Tracing the genetic footprints of vertebrate landing in non-teleost ray-finned fishes.</title>
        <authorList>
            <person name="Bi X."/>
            <person name="Wang K."/>
            <person name="Yang L."/>
            <person name="Pan H."/>
            <person name="Jiang H."/>
            <person name="Wei Q."/>
            <person name="Fang M."/>
            <person name="Yu H."/>
            <person name="Zhu C."/>
            <person name="Cai Y."/>
            <person name="He Y."/>
            <person name="Gan X."/>
            <person name="Zeng H."/>
            <person name="Yu D."/>
            <person name="Zhu Y."/>
            <person name="Jiang H."/>
            <person name="Qiu Q."/>
            <person name="Yang H."/>
            <person name="Zhang Y.E."/>
            <person name="Wang W."/>
            <person name="Zhu M."/>
            <person name="He S."/>
            <person name="Zhang G."/>
        </authorList>
    </citation>
    <scope>NUCLEOTIDE SEQUENCE [LARGE SCALE GENOMIC DNA]</scope>
    <source>
        <strain evidence="15">Bchr_013</strain>
    </source>
</reference>
<keyword evidence="16" id="KW-1185">Reference proteome</keyword>
<keyword evidence="10" id="KW-0325">Glycoprotein</keyword>
<dbReference type="FunFam" id="3.40.50.2300:FF:000519">
    <property type="entry name" value="Vomeronasal 2 receptor, a18"/>
    <property type="match status" value="1"/>
</dbReference>
<dbReference type="PROSITE" id="PS50259">
    <property type="entry name" value="G_PROTEIN_RECEP_F3_4"/>
    <property type="match status" value="2"/>
</dbReference>
<evidence type="ECO:0000256" key="8">
    <source>
        <dbReference type="ARBA" id="ARBA00023136"/>
    </source>
</evidence>
<dbReference type="GO" id="GO:0004930">
    <property type="term" value="F:G protein-coupled receptor activity"/>
    <property type="evidence" value="ECO:0007669"/>
    <property type="project" value="UniProtKB-KW"/>
</dbReference>
<dbReference type="PROSITE" id="PS00981">
    <property type="entry name" value="G_PROTEIN_RECEP_F3_3"/>
    <property type="match status" value="1"/>
</dbReference>
<dbReference type="CDD" id="cd06364">
    <property type="entry name" value="PBP1_CaSR"/>
    <property type="match status" value="1"/>
</dbReference>
<dbReference type="InterPro" id="IPR000337">
    <property type="entry name" value="GPCR_3"/>
</dbReference>
<feature type="transmembrane region" description="Helical" evidence="13">
    <location>
        <begin position="2534"/>
        <end position="2558"/>
    </location>
</feature>
<name>A0A8X8BQG9_POLSE</name>
<keyword evidence="7" id="KW-0297">G-protein coupled receptor</keyword>
<feature type="transmembrane region" description="Helical" evidence="13">
    <location>
        <begin position="2147"/>
        <end position="2167"/>
    </location>
</feature>
<keyword evidence="9" id="KW-0675">Receptor</keyword>
<comment type="caution">
    <text evidence="15">The sequence shown here is derived from an EMBL/GenBank/DDBJ whole genome shotgun (WGS) entry which is preliminary data.</text>
</comment>
<keyword evidence="4 13" id="KW-0812">Transmembrane</keyword>
<feature type="non-terminal residue" evidence="15">
    <location>
        <position position="1"/>
    </location>
</feature>
<feature type="transmembrane region" description="Helical" evidence="13">
    <location>
        <begin position="1990"/>
        <end position="2012"/>
    </location>
</feature>
<dbReference type="FunFam" id="2.10.50.30:FF:000007">
    <property type="entry name" value="Vomeronasal 2, receptor 82"/>
    <property type="match status" value="1"/>
</dbReference>
<dbReference type="FunFam" id="3.40.50.2300:FF:000067">
    <property type="entry name" value="Olfactory receptor C family, h1"/>
    <property type="match status" value="1"/>
</dbReference>
<feature type="region of interest" description="Disordered" evidence="12">
    <location>
        <begin position="4509"/>
        <end position="4534"/>
    </location>
</feature>
<keyword evidence="8 13" id="KW-0472">Membrane</keyword>
<dbReference type="SMART" id="SM01411">
    <property type="entry name" value="Ephrin_rec_like"/>
    <property type="match status" value="3"/>
</dbReference>
<dbReference type="Pfam" id="PF07562">
    <property type="entry name" value="NCD3G"/>
    <property type="match status" value="6"/>
</dbReference>
<dbReference type="FunFam" id="3.40.50.2300:FF:000016">
    <property type="entry name" value="Taste 1 receptor member 2"/>
    <property type="match status" value="6"/>
</dbReference>
<keyword evidence="11" id="KW-0807">Transducer</keyword>